<feature type="non-terminal residue" evidence="7">
    <location>
        <position position="1"/>
    </location>
</feature>
<dbReference type="Pfam" id="PF00034">
    <property type="entry name" value="Cytochrom_C"/>
    <property type="match status" value="1"/>
</dbReference>
<evidence type="ECO:0000256" key="3">
    <source>
        <dbReference type="ARBA" id="ARBA00023004"/>
    </source>
</evidence>
<dbReference type="GO" id="GO:0020037">
    <property type="term" value="F:heme binding"/>
    <property type="evidence" value="ECO:0007669"/>
    <property type="project" value="InterPro"/>
</dbReference>
<dbReference type="PROSITE" id="PS51007">
    <property type="entry name" value="CYTC"/>
    <property type="match status" value="1"/>
</dbReference>
<evidence type="ECO:0000256" key="5">
    <source>
        <dbReference type="SAM" id="MobiDB-lite"/>
    </source>
</evidence>
<protein>
    <submittedName>
        <fullName evidence="7">Cytochrome c</fullName>
    </submittedName>
</protein>
<accession>A0A538TWW6</accession>
<evidence type="ECO:0000256" key="1">
    <source>
        <dbReference type="ARBA" id="ARBA00022617"/>
    </source>
</evidence>
<dbReference type="EMBL" id="VBPA01000416">
    <property type="protein sequence ID" value="TMQ68122.1"/>
    <property type="molecule type" value="Genomic_DNA"/>
</dbReference>
<dbReference type="SUPFAM" id="SSF46626">
    <property type="entry name" value="Cytochrome c"/>
    <property type="match status" value="1"/>
</dbReference>
<name>A0A538TWW6_UNCEI</name>
<keyword evidence="1 4" id="KW-0349">Heme</keyword>
<dbReference type="InterPro" id="IPR036909">
    <property type="entry name" value="Cyt_c-like_dom_sf"/>
</dbReference>
<dbReference type="AlphaFoldDB" id="A0A538TWW6"/>
<evidence type="ECO:0000259" key="6">
    <source>
        <dbReference type="PROSITE" id="PS51007"/>
    </source>
</evidence>
<gene>
    <name evidence="7" type="ORF">E6K80_14530</name>
</gene>
<comment type="caution">
    <text evidence="7">The sequence shown here is derived from an EMBL/GenBank/DDBJ whole genome shotgun (WGS) entry which is preliminary data.</text>
</comment>
<dbReference type="InterPro" id="IPR009056">
    <property type="entry name" value="Cyt_c-like_dom"/>
</dbReference>
<evidence type="ECO:0000313" key="8">
    <source>
        <dbReference type="Proteomes" id="UP000319836"/>
    </source>
</evidence>
<organism evidence="7 8">
    <name type="scientific">Eiseniibacteriota bacterium</name>
    <dbReference type="NCBI Taxonomy" id="2212470"/>
    <lineage>
        <taxon>Bacteria</taxon>
        <taxon>Candidatus Eiseniibacteriota</taxon>
    </lineage>
</organism>
<dbReference type="GO" id="GO:0046872">
    <property type="term" value="F:metal ion binding"/>
    <property type="evidence" value="ECO:0007669"/>
    <property type="project" value="UniProtKB-KW"/>
</dbReference>
<sequence>VPAHRFSLLGMVVKATLLASPVGPSGTPSSRSPRGATVENGRYLVEAVADCGGCHTRRDPRTGAVIGQPLAGTTDFAEKDSPGKLWSPPNITSGGRLAALSEDRFVARFRAGRAIPGSPMPWQAFQKLEEDDLRAIYRYLMTVPKSTNDVGPPFV</sequence>
<evidence type="ECO:0000256" key="2">
    <source>
        <dbReference type="ARBA" id="ARBA00022723"/>
    </source>
</evidence>
<dbReference type="Proteomes" id="UP000319836">
    <property type="component" value="Unassembled WGS sequence"/>
</dbReference>
<evidence type="ECO:0000256" key="4">
    <source>
        <dbReference type="PROSITE-ProRule" id="PRU00433"/>
    </source>
</evidence>
<reference evidence="7 8" key="1">
    <citation type="journal article" date="2019" name="Nat. Microbiol.">
        <title>Mediterranean grassland soil C-N compound turnover is dependent on rainfall and depth, and is mediated by genomically divergent microorganisms.</title>
        <authorList>
            <person name="Diamond S."/>
            <person name="Andeer P.F."/>
            <person name="Li Z."/>
            <person name="Crits-Christoph A."/>
            <person name="Burstein D."/>
            <person name="Anantharaman K."/>
            <person name="Lane K.R."/>
            <person name="Thomas B.C."/>
            <person name="Pan C."/>
            <person name="Northen T.R."/>
            <person name="Banfield J.F."/>
        </authorList>
    </citation>
    <scope>NUCLEOTIDE SEQUENCE [LARGE SCALE GENOMIC DNA]</scope>
    <source>
        <strain evidence="7">WS_10</strain>
    </source>
</reference>
<evidence type="ECO:0000313" key="7">
    <source>
        <dbReference type="EMBL" id="TMQ68122.1"/>
    </source>
</evidence>
<feature type="domain" description="Cytochrome c" evidence="6">
    <location>
        <begin position="36"/>
        <end position="144"/>
    </location>
</feature>
<keyword evidence="3 4" id="KW-0408">Iron</keyword>
<keyword evidence="2 4" id="KW-0479">Metal-binding</keyword>
<feature type="region of interest" description="Disordered" evidence="5">
    <location>
        <begin position="58"/>
        <end position="90"/>
    </location>
</feature>
<dbReference type="GO" id="GO:0009055">
    <property type="term" value="F:electron transfer activity"/>
    <property type="evidence" value="ECO:0007669"/>
    <property type="project" value="InterPro"/>
</dbReference>
<proteinExistence type="predicted"/>
<dbReference type="Gene3D" id="1.10.760.10">
    <property type="entry name" value="Cytochrome c-like domain"/>
    <property type="match status" value="1"/>
</dbReference>